<comment type="caution">
    <text evidence="1">The sequence shown here is derived from an EMBL/GenBank/DDBJ whole genome shotgun (WGS) entry which is preliminary data.</text>
</comment>
<accession>A0A7V9Z525</accession>
<dbReference type="AlphaFoldDB" id="A0A7V9Z525"/>
<gene>
    <name evidence="1" type="ORF">HNR31_000987</name>
</gene>
<evidence type="ECO:0000313" key="1">
    <source>
        <dbReference type="EMBL" id="MBA2874217.1"/>
    </source>
</evidence>
<protein>
    <submittedName>
        <fullName evidence="1">Uncharacterized protein</fullName>
    </submittedName>
</protein>
<name>A0A7V9Z525_9BACL</name>
<dbReference type="EMBL" id="JACDUT010000002">
    <property type="protein sequence ID" value="MBA2874217.1"/>
    <property type="molecule type" value="Genomic_DNA"/>
</dbReference>
<reference evidence="1 2" key="1">
    <citation type="submission" date="2020-07" db="EMBL/GenBank/DDBJ databases">
        <title>Genomic Encyclopedia of Type Strains, Phase IV (KMG-IV): sequencing the most valuable type-strain genomes for metagenomic binning, comparative biology and taxonomic classification.</title>
        <authorList>
            <person name="Goeker M."/>
        </authorList>
    </citation>
    <scope>NUCLEOTIDE SEQUENCE [LARGE SCALE GENOMIC DNA]</scope>
    <source>
        <strain evidence="1 2">DSM 15730</strain>
    </source>
</reference>
<keyword evidence="2" id="KW-1185">Reference proteome</keyword>
<organism evidence="1 2">
    <name type="scientific">Thermaerobacillus caldiproteolyticus</name>
    <dbReference type="NCBI Taxonomy" id="247480"/>
    <lineage>
        <taxon>Bacteria</taxon>
        <taxon>Bacillati</taxon>
        <taxon>Bacillota</taxon>
        <taxon>Bacilli</taxon>
        <taxon>Bacillales</taxon>
        <taxon>Anoxybacillaceae</taxon>
        <taxon>Thermaerobacillus</taxon>
    </lineage>
</organism>
<evidence type="ECO:0000313" key="2">
    <source>
        <dbReference type="Proteomes" id="UP000523087"/>
    </source>
</evidence>
<dbReference type="Proteomes" id="UP000523087">
    <property type="component" value="Unassembled WGS sequence"/>
</dbReference>
<sequence length="69" mass="7904">MAKKGRQHKVSQKQLIQPFQKRKQKWQKIALTQQNKRRQTVHNNIKARPALSAGLVSLVKPLAGPSHFP</sequence>
<dbReference type="RefSeq" id="WP_181555251.1">
    <property type="nucleotide sequence ID" value="NZ_CP064060.1"/>
</dbReference>
<proteinExistence type="predicted"/>